<proteinExistence type="predicted"/>
<dbReference type="InterPro" id="IPR027795">
    <property type="entry name" value="CASTOR_ACT_dom"/>
</dbReference>
<reference evidence="3 4" key="1">
    <citation type="journal article" date="2013" name="Int. J. Syst. Evol. Microbiol.">
        <title>Ilumatobacter nonamiense sp. nov. and Ilumatobacter coccineum sp. nov., isolated from seashore sand.</title>
        <authorList>
            <person name="Matsumoto A."/>
            <person name="Kasai H."/>
            <person name="Matsuo Y."/>
            <person name="Shizuri Y."/>
            <person name="Ichikawa N."/>
            <person name="Fujita N."/>
            <person name="Omura S."/>
            <person name="Takahashi Y."/>
        </authorList>
    </citation>
    <scope>NUCLEOTIDE SEQUENCE [LARGE SCALE GENOMIC DNA]</scope>
    <source>
        <strain evidence="4">NBRC 103263 / KCTC 29153 / YM16-304</strain>
    </source>
</reference>
<dbReference type="InterPro" id="IPR018717">
    <property type="entry name" value="DUF2241"/>
</dbReference>
<keyword evidence="4" id="KW-1185">Reference proteome</keyword>
<evidence type="ECO:0000313" key="3">
    <source>
        <dbReference type="EMBL" id="BAN02387.1"/>
    </source>
</evidence>
<dbReference type="KEGG" id="aym:YM304_20730"/>
<dbReference type="Pfam" id="PF13840">
    <property type="entry name" value="ACT_7"/>
    <property type="match status" value="1"/>
</dbReference>
<name>A0A6C7E6I4_ILUCY</name>
<dbReference type="EMBL" id="AP012057">
    <property type="protein sequence ID" value="BAN02387.1"/>
    <property type="molecule type" value="Genomic_DNA"/>
</dbReference>
<evidence type="ECO:0000259" key="2">
    <source>
        <dbReference type="Pfam" id="PF13840"/>
    </source>
</evidence>
<dbReference type="Gene3D" id="3.30.2130.10">
    <property type="entry name" value="VC0802-like"/>
    <property type="match status" value="1"/>
</dbReference>
<dbReference type="RefSeq" id="WP_015441634.1">
    <property type="nucleotide sequence ID" value="NC_020520.1"/>
</dbReference>
<dbReference type="AlphaFoldDB" id="A0A6C7E6I4"/>
<dbReference type="Pfam" id="PF10000">
    <property type="entry name" value="ACT_3"/>
    <property type="match status" value="1"/>
</dbReference>
<dbReference type="Proteomes" id="UP000011863">
    <property type="component" value="Chromosome"/>
</dbReference>
<dbReference type="PANTHER" id="PTHR39199:SF1">
    <property type="entry name" value="BLR5128 PROTEIN"/>
    <property type="match status" value="1"/>
</dbReference>
<dbReference type="SUPFAM" id="SSF55021">
    <property type="entry name" value="ACT-like"/>
    <property type="match status" value="2"/>
</dbReference>
<dbReference type="PANTHER" id="PTHR39199">
    <property type="entry name" value="BLR5128 PROTEIN"/>
    <property type="match status" value="1"/>
</dbReference>
<organism evidence="3 4">
    <name type="scientific">Ilumatobacter coccineus (strain NBRC 103263 / KCTC 29153 / YM16-304)</name>
    <dbReference type="NCBI Taxonomy" id="1313172"/>
    <lineage>
        <taxon>Bacteria</taxon>
        <taxon>Bacillati</taxon>
        <taxon>Actinomycetota</taxon>
        <taxon>Acidimicrobiia</taxon>
        <taxon>Acidimicrobiales</taxon>
        <taxon>Ilumatobacteraceae</taxon>
        <taxon>Ilumatobacter</taxon>
    </lineage>
</organism>
<protein>
    <submittedName>
        <fullName evidence="3">Uncharacterized protein</fullName>
    </submittedName>
</protein>
<feature type="domain" description="DUF2241" evidence="1">
    <location>
        <begin position="5"/>
        <end position="68"/>
    </location>
</feature>
<sequence>MSGAPGETDLRKMLSSLDVERRPGSFTFVEVDEATAEQLAVAHAMIVEDESTTLVLDVAEARRLGLPVVVDMAWLSLTVQSSLEAVGLTAAFSVALGEQGISCNVLAGFRHDHLLVPSDRADDAIEALIGLR</sequence>
<evidence type="ECO:0000259" key="1">
    <source>
        <dbReference type="Pfam" id="PF10000"/>
    </source>
</evidence>
<evidence type="ECO:0000313" key="4">
    <source>
        <dbReference type="Proteomes" id="UP000011863"/>
    </source>
</evidence>
<dbReference type="InterPro" id="IPR045865">
    <property type="entry name" value="ACT-like_dom_sf"/>
</dbReference>
<accession>A0A6C7E6I4</accession>
<gene>
    <name evidence="3" type="ORF">YM304_20730</name>
</gene>
<feature type="domain" description="CASTOR ACT" evidence="2">
    <location>
        <begin position="72"/>
        <end position="128"/>
    </location>
</feature>